<reference evidence="2 3" key="1">
    <citation type="submission" date="2016-11" db="EMBL/GenBank/DDBJ databases">
        <authorList>
            <person name="Jaros S."/>
            <person name="Januszkiewicz K."/>
            <person name="Wedrychowicz H."/>
        </authorList>
    </citation>
    <scope>NUCLEOTIDE SEQUENCE [LARGE SCALE GENOMIC DNA]</scope>
    <source>
        <strain evidence="2 3">DSM 25479</strain>
    </source>
</reference>
<sequence length="176" mass="21213">MKRLKKILLPFLLLFSVVAFAQNWSDYWTADGGKIHWGHFSGKPDPKANFAAYIYTNVYYQYDVAYYDRNIVKVRMKTTPLVSKRSWVKPNQKTAELLRHEQGHFNICQIFADDFRRKAEAATFSRANYHNEIKKMYIEFQRYYNAMDKKYDNQTNHGLHKGWQKSWNDWFRQQGY</sequence>
<proteinExistence type="predicted"/>
<dbReference type="Pfam" id="PF06037">
    <property type="entry name" value="DUF922"/>
    <property type="match status" value="1"/>
</dbReference>
<keyword evidence="1" id="KW-0732">Signal</keyword>
<dbReference type="EMBL" id="FQYI01000011">
    <property type="protein sequence ID" value="SHJ17375.1"/>
    <property type="molecule type" value="Genomic_DNA"/>
</dbReference>
<gene>
    <name evidence="2" type="ORF">SAMN05443429_11131</name>
</gene>
<organism evidence="2 3">
    <name type="scientific">Cruoricaptor ignavus</name>
    <dbReference type="NCBI Taxonomy" id="1118202"/>
    <lineage>
        <taxon>Bacteria</taxon>
        <taxon>Pseudomonadati</taxon>
        <taxon>Bacteroidota</taxon>
        <taxon>Flavobacteriia</taxon>
        <taxon>Flavobacteriales</taxon>
        <taxon>Weeksellaceae</taxon>
        <taxon>Cruoricaptor</taxon>
    </lineage>
</organism>
<evidence type="ECO:0000256" key="1">
    <source>
        <dbReference type="SAM" id="SignalP"/>
    </source>
</evidence>
<dbReference type="Proteomes" id="UP000184335">
    <property type="component" value="Unassembled WGS sequence"/>
</dbReference>
<dbReference type="RefSeq" id="WP_073180695.1">
    <property type="nucleotide sequence ID" value="NZ_FQYI01000011.1"/>
</dbReference>
<dbReference type="STRING" id="1118202.SAMN05443429_11131"/>
<protein>
    <recommendedName>
        <fullName evidence="4">DUF922 domain-containing protein</fullName>
    </recommendedName>
</protein>
<evidence type="ECO:0008006" key="4">
    <source>
        <dbReference type="Google" id="ProtNLM"/>
    </source>
</evidence>
<name>A0A1M6H5B7_9FLAO</name>
<feature type="chain" id="PRO_5012748308" description="DUF922 domain-containing protein" evidence="1">
    <location>
        <begin position="22"/>
        <end position="176"/>
    </location>
</feature>
<dbReference type="InterPro" id="IPR010321">
    <property type="entry name" value="DUF922"/>
</dbReference>
<accession>A0A1M6H5B7</accession>
<feature type="signal peptide" evidence="1">
    <location>
        <begin position="1"/>
        <end position="21"/>
    </location>
</feature>
<dbReference type="AlphaFoldDB" id="A0A1M6H5B7"/>
<evidence type="ECO:0000313" key="3">
    <source>
        <dbReference type="Proteomes" id="UP000184335"/>
    </source>
</evidence>
<evidence type="ECO:0000313" key="2">
    <source>
        <dbReference type="EMBL" id="SHJ17375.1"/>
    </source>
</evidence>
<dbReference type="OrthoDB" id="5431540at2"/>
<keyword evidence="3" id="KW-1185">Reference proteome</keyword>